<evidence type="ECO:0000313" key="2">
    <source>
        <dbReference type="Proteomes" id="UP000785679"/>
    </source>
</evidence>
<organism evidence="1 2">
    <name type="scientific">Halteria grandinella</name>
    <dbReference type="NCBI Taxonomy" id="5974"/>
    <lineage>
        <taxon>Eukaryota</taxon>
        <taxon>Sar</taxon>
        <taxon>Alveolata</taxon>
        <taxon>Ciliophora</taxon>
        <taxon>Intramacronucleata</taxon>
        <taxon>Spirotrichea</taxon>
        <taxon>Stichotrichia</taxon>
        <taxon>Sporadotrichida</taxon>
        <taxon>Halteriidae</taxon>
        <taxon>Halteria</taxon>
    </lineage>
</organism>
<proteinExistence type="predicted"/>
<name>A0A8J8SUT2_HALGN</name>
<dbReference type="EMBL" id="RRYP01029770">
    <property type="protein sequence ID" value="TNV71495.1"/>
    <property type="molecule type" value="Genomic_DNA"/>
</dbReference>
<accession>A0A8J8SUT2</accession>
<sequence length="90" mass="10513">MKNKSILKHLDDEMIKVLLKVSNAYTNVPHEYSEQKHRDSFVCSHLQYLYDVLLDKNIVKISSPTLLSESASQPMYWVLKQMSLRKSLES</sequence>
<gene>
    <name evidence="1" type="ORF">FGO68_gene9561</name>
</gene>
<comment type="caution">
    <text evidence="1">The sequence shown here is derived from an EMBL/GenBank/DDBJ whole genome shotgun (WGS) entry which is preliminary data.</text>
</comment>
<evidence type="ECO:0000313" key="1">
    <source>
        <dbReference type="EMBL" id="TNV71495.1"/>
    </source>
</evidence>
<protein>
    <submittedName>
        <fullName evidence="1">Uncharacterized protein</fullName>
    </submittedName>
</protein>
<reference evidence="1" key="1">
    <citation type="submission" date="2019-06" db="EMBL/GenBank/DDBJ databases">
        <authorList>
            <person name="Zheng W."/>
        </authorList>
    </citation>
    <scope>NUCLEOTIDE SEQUENCE</scope>
    <source>
        <strain evidence="1">QDHG01</strain>
    </source>
</reference>
<dbReference type="Proteomes" id="UP000785679">
    <property type="component" value="Unassembled WGS sequence"/>
</dbReference>
<dbReference type="OrthoDB" id="1418352at2759"/>
<dbReference type="AlphaFoldDB" id="A0A8J8SUT2"/>
<keyword evidence="2" id="KW-1185">Reference proteome</keyword>